<dbReference type="Proteomes" id="UP000653454">
    <property type="component" value="Unassembled WGS sequence"/>
</dbReference>
<reference evidence="2" key="1">
    <citation type="submission" date="2020-11" db="EMBL/GenBank/DDBJ databases">
        <authorList>
            <person name="Whiteford S."/>
        </authorList>
    </citation>
    <scope>NUCLEOTIDE SEQUENCE</scope>
</reference>
<feature type="chain" id="PRO_5035714724" evidence="1">
    <location>
        <begin position="20"/>
        <end position="279"/>
    </location>
</feature>
<comment type="caution">
    <text evidence="2">The sequence shown here is derived from an EMBL/GenBank/DDBJ whole genome shotgun (WGS) entry which is preliminary data.</text>
</comment>
<evidence type="ECO:0000313" key="3">
    <source>
        <dbReference type="Proteomes" id="UP000653454"/>
    </source>
</evidence>
<feature type="signal peptide" evidence="1">
    <location>
        <begin position="1"/>
        <end position="19"/>
    </location>
</feature>
<protein>
    <submittedName>
        <fullName evidence="2">(diamondback moth) hypothetical protein</fullName>
    </submittedName>
</protein>
<organism evidence="2 3">
    <name type="scientific">Plutella xylostella</name>
    <name type="common">Diamondback moth</name>
    <name type="synonym">Plutella maculipennis</name>
    <dbReference type="NCBI Taxonomy" id="51655"/>
    <lineage>
        <taxon>Eukaryota</taxon>
        <taxon>Metazoa</taxon>
        <taxon>Ecdysozoa</taxon>
        <taxon>Arthropoda</taxon>
        <taxon>Hexapoda</taxon>
        <taxon>Insecta</taxon>
        <taxon>Pterygota</taxon>
        <taxon>Neoptera</taxon>
        <taxon>Endopterygota</taxon>
        <taxon>Lepidoptera</taxon>
        <taxon>Glossata</taxon>
        <taxon>Ditrysia</taxon>
        <taxon>Yponomeutoidea</taxon>
        <taxon>Plutellidae</taxon>
        <taxon>Plutella</taxon>
    </lineage>
</organism>
<keyword evidence="3" id="KW-1185">Reference proteome</keyword>
<name>A0A8S4F817_PLUXY</name>
<evidence type="ECO:0000313" key="2">
    <source>
        <dbReference type="EMBL" id="CAG9123674.1"/>
    </source>
</evidence>
<gene>
    <name evidence="2" type="ORF">PLXY2_LOCUS8006</name>
</gene>
<dbReference type="EMBL" id="CAJHNJ030000029">
    <property type="protein sequence ID" value="CAG9123674.1"/>
    <property type="molecule type" value="Genomic_DNA"/>
</dbReference>
<dbReference type="AlphaFoldDB" id="A0A8S4F817"/>
<sequence>MKFYLVPLLAVIALQCVLAAPQYGMVMNPYNPYMNERYMNGPYMNNMNTGRGYGYGDNMYPRRGIMAVGLVFCQCESHHRPRPRRRRVRASTTQDRVTATLTSIDVNKDVRNIRIRLFTRLADSLGGTAPSPAHYISLSVACQHQHSQQNARMNTLIFGGLLVTMCVALGAALPAPAAPAAPALVQPEESLQADESRHGYGRHYGGGYGGYGDYGGGYGGYGHHGYGHGYGHGGYGHGGYGHGYGGGWNRYGHGGYGGYGGYGGGYGGYGSGLGVIAFG</sequence>
<accession>A0A8S4F817</accession>
<proteinExistence type="predicted"/>
<keyword evidence="1" id="KW-0732">Signal</keyword>
<evidence type="ECO:0000256" key="1">
    <source>
        <dbReference type="SAM" id="SignalP"/>
    </source>
</evidence>